<dbReference type="CDD" id="cd07828">
    <property type="entry name" value="lipocalin_heme-bd-THAP4-like"/>
    <property type="match status" value="1"/>
</dbReference>
<feature type="binding site" description="axial binding residue" evidence="4">
    <location>
        <position position="190"/>
    </location>
    <ligand>
        <name>heme b</name>
        <dbReference type="ChEBI" id="CHEBI:60344"/>
    </ligand>
    <ligandPart>
        <name>Fe</name>
        <dbReference type="ChEBI" id="CHEBI:18248"/>
    </ligandPart>
</feature>
<feature type="short sequence motif" description="GXWXGXG" evidence="4">
    <location>
        <begin position="21"/>
        <end position="27"/>
    </location>
</feature>
<evidence type="ECO:0000256" key="2">
    <source>
        <dbReference type="ARBA" id="ARBA00023004"/>
    </source>
</evidence>
<dbReference type="EMBL" id="JBHLUB010000021">
    <property type="protein sequence ID" value="MFC0581613.1"/>
    <property type="molecule type" value="Genomic_DNA"/>
</dbReference>
<comment type="caution">
    <text evidence="4">Lacks conserved residue(s) required for the propagation of feature annotation.</text>
</comment>
<organism evidence="6 7">
    <name type="scientific">Micrococcoides hystricis</name>
    <dbReference type="NCBI Taxonomy" id="1572761"/>
    <lineage>
        <taxon>Bacteria</taxon>
        <taxon>Bacillati</taxon>
        <taxon>Actinomycetota</taxon>
        <taxon>Actinomycetes</taxon>
        <taxon>Micrococcales</taxon>
        <taxon>Micrococcaceae</taxon>
        <taxon>Micrococcoides</taxon>
    </lineage>
</organism>
<protein>
    <recommendedName>
        <fullName evidence="4">Peroxynitrite isomerase</fullName>
        <ecNumber evidence="4">5.99.-.-</ecNumber>
    </recommendedName>
    <alternativeName>
        <fullName evidence="4">Ferric nitrobindin</fullName>
        <shortName evidence="4">Nb(III)</shortName>
    </alternativeName>
</protein>
<comment type="catalytic activity">
    <reaction evidence="4">
        <text>peroxynitrite = nitrate</text>
        <dbReference type="Rhea" id="RHEA:63116"/>
        <dbReference type="ChEBI" id="CHEBI:17632"/>
        <dbReference type="ChEBI" id="CHEBI:25941"/>
    </reaction>
</comment>
<reference evidence="6 7" key="1">
    <citation type="submission" date="2024-09" db="EMBL/GenBank/DDBJ databases">
        <authorList>
            <person name="Sun Q."/>
            <person name="Mori K."/>
        </authorList>
    </citation>
    <scope>NUCLEOTIDE SEQUENCE [LARGE SCALE GENOMIC DNA]</scope>
    <source>
        <strain evidence="6 7">NCAIM B.02604</strain>
    </source>
</reference>
<dbReference type="RefSeq" id="WP_377458303.1">
    <property type="nucleotide sequence ID" value="NZ_JBHLUB010000021.1"/>
</dbReference>
<sequence length="200" mass="22127">MVMELPVDLTPELVPLYWLIGEWEGTGRLGAGEAGDASFHQKLTFTDTGLPFLEYRSESWLLNEEDGQLLRPLATEVGFWALDRPQEDGDVGPGMTPADIVPVYRSAEDVEKLRTQDGGFDITATVAHPGGLTELYYGAVKGPQVQIVTDAVMRGEHTKEYLGGTRMYGLVNNDLYWRWDLRTAEGSEPHASGILKKKVS</sequence>
<dbReference type="PANTHER" id="PTHR15854">
    <property type="entry name" value="THAP4 PROTEIN"/>
    <property type="match status" value="1"/>
</dbReference>
<name>A0ABV6P9U2_9MICC</name>
<dbReference type="SUPFAM" id="SSF50814">
    <property type="entry name" value="Lipocalins"/>
    <property type="match status" value="1"/>
</dbReference>
<comment type="caution">
    <text evidence="6">The sequence shown here is derived from an EMBL/GenBank/DDBJ whole genome shotgun (WGS) entry which is preliminary data.</text>
</comment>
<keyword evidence="3 4" id="KW-0413">Isomerase</keyword>
<feature type="domain" description="THAP4-like heme-binding" evidence="5">
    <location>
        <begin position="12"/>
        <end position="197"/>
    </location>
</feature>
<keyword evidence="4" id="KW-0479">Metal-binding</keyword>
<dbReference type="Pfam" id="PF08768">
    <property type="entry name" value="THAP4_heme-bd"/>
    <property type="match status" value="1"/>
</dbReference>
<feature type="binding site" evidence="4">
    <location>
        <position position="159"/>
    </location>
    <ligand>
        <name>heme b</name>
        <dbReference type="ChEBI" id="CHEBI:60344"/>
    </ligand>
</feature>
<evidence type="ECO:0000256" key="4">
    <source>
        <dbReference type="HAMAP-Rule" id="MF_01297"/>
    </source>
</evidence>
<comment type="domain">
    <text evidence="4">Forms a 10-stranded antiparallel beta-barrel structure able to accommodate a hydrophobic ligand in its interior. In fact, this fold hosts the heme group, which is located in a wide surface cleft.</text>
</comment>
<dbReference type="InterPro" id="IPR022939">
    <property type="entry name" value="Nb(III)_bact/plant"/>
</dbReference>
<dbReference type="Proteomes" id="UP001589862">
    <property type="component" value="Unassembled WGS sequence"/>
</dbReference>
<dbReference type="PANTHER" id="PTHR15854:SF4">
    <property type="entry name" value="PEROXYNITRITE ISOMERASE THAP4"/>
    <property type="match status" value="1"/>
</dbReference>
<comment type="cofactor">
    <cofactor evidence="4">
        <name>heme b</name>
        <dbReference type="ChEBI" id="CHEBI:60344"/>
    </cofactor>
    <text evidence="4">Binds 1 heme b group per subunit, that coordinates a highly solvent-exposed Fe(III) atom.</text>
</comment>
<dbReference type="InterPro" id="IPR045165">
    <property type="entry name" value="Nitrobindin"/>
</dbReference>
<dbReference type="EC" id="5.99.-.-" evidence="4"/>
<keyword evidence="1 4" id="KW-0349">Heme</keyword>
<evidence type="ECO:0000256" key="3">
    <source>
        <dbReference type="ARBA" id="ARBA00023235"/>
    </source>
</evidence>
<evidence type="ECO:0000313" key="6">
    <source>
        <dbReference type="EMBL" id="MFC0581613.1"/>
    </source>
</evidence>
<accession>A0ABV6P9U2</accession>
<gene>
    <name evidence="6" type="ORF">ACFFFR_04330</name>
</gene>
<keyword evidence="2 4" id="KW-0408">Iron</keyword>
<evidence type="ECO:0000259" key="5">
    <source>
        <dbReference type="Pfam" id="PF08768"/>
    </source>
</evidence>
<dbReference type="HAMAP" id="MF_01297">
    <property type="entry name" value="nitrobindin"/>
    <property type="match status" value="1"/>
</dbReference>
<dbReference type="InterPro" id="IPR012674">
    <property type="entry name" value="Calycin"/>
</dbReference>
<evidence type="ECO:0000313" key="7">
    <source>
        <dbReference type="Proteomes" id="UP001589862"/>
    </source>
</evidence>
<comment type="function">
    <text evidence="4">Heme-binding protein able to scavenge peroxynitrite and to protect free L-tyrosine against peroxynitrite-mediated nitration, by acting as a peroxynitrite isomerase that converts peroxynitrite to nitrate. Therefore, this protein likely plays a role in peroxynitrite sensing and in the detoxification of reactive nitrogen and oxygen species (RNS and ROS, respectively). Is able to bind nitric oxide (NO) in vitro, but may act as a sensor of peroxynitrite levels in vivo.</text>
</comment>
<dbReference type="Gene3D" id="2.40.128.20">
    <property type="match status" value="1"/>
</dbReference>
<comment type="similarity">
    <text evidence="4">Belongs to the nitrobindin family.</text>
</comment>
<evidence type="ECO:0000256" key="1">
    <source>
        <dbReference type="ARBA" id="ARBA00022617"/>
    </source>
</evidence>
<keyword evidence="7" id="KW-1185">Reference proteome</keyword>
<comment type="pathway">
    <text evidence="4">Nitrogen metabolism.</text>
</comment>
<dbReference type="InterPro" id="IPR014878">
    <property type="entry name" value="THAP4-like_heme-bd"/>
</dbReference>
<proteinExistence type="inferred from homology"/>